<reference evidence="8" key="1">
    <citation type="journal article" date="2014" name="Front. Microbiol.">
        <title>High frequency of phylogenetically diverse reductive dehalogenase-homologous genes in deep subseafloor sedimentary metagenomes.</title>
        <authorList>
            <person name="Kawai M."/>
            <person name="Futagami T."/>
            <person name="Toyoda A."/>
            <person name="Takaki Y."/>
            <person name="Nishi S."/>
            <person name="Hori S."/>
            <person name="Arai W."/>
            <person name="Tsubouchi T."/>
            <person name="Morono Y."/>
            <person name="Uchiyama I."/>
            <person name="Ito T."/>
            <person name="Fujiyama A."/>
            <person name="Inagaki F."/>
            <person name="Takami H."/>
        </authorList>
    </citation>
    <scope>NUCLEOTIDE SEQUENCE</scope>
    <source>
        <strain evidence="8">Expedition CK06-06</strain>
    </source>
</reference>
<dbReference type="Gene3D" id="1.10.10.10">
    <property type="entry name" value="Winged helix-like DNA-binding domain superfamily/Winged helix DNA-binding domain"/>
    <property type="match status" value="1"/>
</dbReference>
<dbReference type="GO" id="GO:0016987">
    <property type="term" value="F:sigma factor activity"/>
    <property type="evidence" value="ECO:0007669"/>
    <property type="project" value="UniProtKB-KW"/>
</dbReference>
<dbReference type="AlphaFoldDB" id="X1GI28"/>
<gene>
    <name evidence="8" type="ORF">S03H2_28550</name>
</gene>
<dbReference type="InterPro" id="IPR036388">
    <property type="entry name" value="WH-like_DNA-bd_sf"/>
</dbReference>
<evidence type="ECO:0000256" key="1">
    <source>
        <dbReference type="ARBA" id="ARBA00010641"/>
    </source>
</evidence>
<dbReference type="Gene3D" id="1.10.1740.10">
    <property type="match status" value="1"/>
</dbReference>
<keyword evidence="2" id="KW-0805">Transcription regulation</keyword>
<feature type="domain" description="RNA polymerase sigma-70 region 2" evidence="6">
    <location>
        <begin position="23"/>
        <end position="91"/>
    </location>
</feature>
<dbReference type="InterPro" id="IPR039425">
    <property type="entry name" value="RNA_pol_sigma-70-like"/>
</dbReference>
<dbReference type="CDD" id="cd06171">
    <property type="entry name" value="Sigma70_r4"/>
    <property type="match status" value="1"/>
</dbReference>
<dbReference type="InterPro" id="IPR013325">
    <property type="entry name" value="RNA_pol_sigma_r2"/>
</dbReference>
<evidence type="ECO:0000256" key="2">
    <source>
        <dbReference type="ARBA" id="ARBA00023015"/>
    </source>
</evidence>
<evidence type="ECO:0008006" key="9">
    <source>
        <dbReference type="Google" id="ProtNLM"/>
    </source>
</evidence>
<keyword evidence="4" id="KW-0238">DNA-binding</keyword>
<dbReference type="NCBIfam" id="TIGR02937">
    <property type="entry name" value="sigma70-ECF"/>
    <property type="match status" value="1"/>
</dbReference>
<dbReference type="GO" id="GO:0003677">
    <property type="term" value="F:DNA binding"/>
    <property type="evidence" value="ECO:0007669"/>
    <property type="project" value="UniProtKB-KW"/>
</dbReference>
<dbReference type="InterPro" id="IPR013324">
    <property type="entry name" value="RNA_pol_sigma_r3/r4-like"/>
</dbReference>
<dbReference type="PANTHER" id="PTHR43133:SF57">
    <property type="entry name" value="RNA POLYMERASE SIGMA-70 FACTOR"/>
    <property type="match status" value="1"/>
</dbReference>
<dbReference type="SUPFAM" id="SSF88946">
    <property type="entry name" value="Sigma2 domain of RNA polymerase sigma factors"/>
    <property type="match status" value="1"/>
</dbReference>
<protein>
    <recommendedName>
        <fullName evidence="9">RNA polymerase sigma-70 region 2 domain-containing protein</fullName>
    </recommendedName>
</protein>
<proteinExistence type="inferred from homology"/>
<keyword evidence="3" id="KW-0731">Sigma factor</keyword>
<dbReference type="InterPro" id="IPR007627">
    <property type="entry name" value="RNA_pol_sigma70_r2"/>
</dbReference>
<organism evidence="8">
    <name type="scientific">marine sediment metagenome</name>
    <dbReference type="NCBI Taxonomy" id="412755"/>
    <lineage>
        <taxon>unclassified sequences</taxon>
        <taxon>metagenomes</taxon>
        <taxon>ecological metagenomes</taxon>
    </lineage>
</organism>
<dbReference type="EMBL" id="BARU01017202">
    <property type="protein sequence ID" value="GAH57556.1"/>
    <property type="molecule type" value="Genomic_DNA"/>
</dbReference>
<accession>X1GI28</accession>
<dbReference type="InterPro" id="IPR007630">
    <property type="entry name" value="RNA_pol_sigma70_r4"/>
</dbReference>
<dbReference type="Pfam" id="PF04545">
    <property type="entry name" value="Sigma70_r4"/>
    <property type="match status" value="1"/>
</dbReference>
<comment type="similarity">
    <text evidence="1">Belongs to the sigma-70 factor family. ECF subfamily.</text>
</comment>
<evidence type="ECO:0000256" key="5">
    <source>
        <dbReference type="ARBA" id="ARBA00023163"/>
    </source>
</evidence>
<evidence type="ECO:0000256" key="3">
    <source>
        <dbReference type="ARBA" id="ARBA00023082"/>
    </source>
</evidence>
<keyword evidence="5" id="KW-0804">Transcription</keyword>
<comment type="caution">
    <text evidence="8">The sequence shown here is derived from an EMBL/GenBank/DDBJ whole genome shotgun (WGS) entry which is preliminary data.</text>
</comment>
<dbReference type="Pfam" id="PF04542">
    <property type="entry name" value="Sigma70_r2"/>
    <property type="match status" value="1"/>
</dbReference>
<dbReference type="GO" id="GO:0006352">
    <property type="term" value="P:DNA-templated transcription initiation"/>
    <property type="evidence" value="ECO:0007669"/>
    <property type="project" value="InterPro"/>
</dbReference>
<name>X1GI28_9ZZZZ</name>
<feature type="domain" description="RNA polymerase sigma-70 region 4" evidence="7">
    <location>
        <begin position="124"/>
        <end position="173"/>
    </location>
</feature>
<sequence length="185" mass="20914">MKNRAGKRGTEARRHKESILASLYDECYGKIAHYIFVRIGNQMEAQDLAGDVFLRALDSLDSYEERGVSMQAWLFKIAHNLVVDHLRKAEKRKTVPIDSVEIPGGENPEQVVETRLQFEKVSEALQQLTPAQREVISLRFFAELTSAEAGKILGKSSGAVREMQRSAIKALRKLVYEEQFGCDCL</sequence>
<evidence type="ECO:0000256" key="4">
    <source>
        <dbReference type="ARBA" id="ARBA00023125"/>
    </source>
</evidence>
<evidence type="ECO:0000259" key="7">
    <source>
        <dbReference type="Pfam" id="PF04545"/>
    </source>
</evidence>
<dbReference type="SUPFAM" id="SSF88659">
    <property type="entry name" value="Sigma3 and sigma4 domains of RNA polymerase sigma factors"/>
    <property type="match status" value="1"/>
</dbReference>
<dbReference type="InterPro" id="IPR014284">
    <property type="entry name" value="RNA_pol_sigma-70_dom"/>
</dbReference>
<evidence type="ECO:0000259" key="6">
    <source>
        <dbReference type="Pfam" id="PF04542"/>
    </source>
</evidence>
<dbReference type="PANTHER" id="PTHR43133">
    <property type="entry name" value="RNA POLYMERASE ECF-TYPE SIGMA FACTO"/>
    <property type="match status" value="1"/>
</dbReference>
<evidence type="ECO:0000313" key="8">
    <source>
        <dbReference type="EMBL" id="GAH57556.1"/>
    </source>
</evidence>